<name>A0AAD1YY08_9LAMI</name>
<protein>
    <submittedName>
        <fullName evidence="1">Uncharacterized protein</fullName>
    </submittedName>
</protein>
<dbReference type="Gene3D" id="3.40.1380.20">
    <property type="entry name" value="Pyruvate kinase, C-terminal domain"/>
    <property type="match status" value="1"/>
</dbReference>
<accession>A0AAD1YY08</accession>
<evidence type="ECO:0000313" key="1">
    <source>
        <dbReference type="EMBL" id="CAI9759200.1"/>
    </source>
</evidence>
<reference evidence="1" key="1">
    <citation type="submission" date="2023-05" db="EMBL/GenBank/DDBJ databases">
        <authorList>
            <person name="Huff M."/>
        </authorList>
    </citation>
    <scope>NUCLEOTIDE SEQUENCE</scope>
</reference>
<evidence type="ECO:0000313" key="2">
    <source>
        <dbReference type="Proteomes" id="UP000834106"/>
    </source>
</evidence>
<dbReference type="AlphaFoldDB" id="A0AAD1YY08"/>
<dbReference type="EMBL" id="OU503039">
    <property type="protein sequence ID" value="CAI9759200.1"/>
    <property type="molecule type" value="Genomic_DNA"/>
</dbReference>
<proteinExistence type="predicted"/>
<gene>
    <name evidence="1" type="ORF">FPE_LOCUS6630</name>
</gene>
<sequence length="103" mass="11568">MPLPMALGAHCATRSTAKLVAKYVPKMPILSVVVSEIKIKTDSFYWSCSDESAARHALFTGGWFMFCVQDLQGLLMKNQLRKHWNSTLNMLNQKDSTRSGMLS</sequence>
<organism evidence="1 2">
    <name type="scientific">Fraxinus pennsylvanica</name>
    <dbReference type="NCBI Taxonomy" id="56036"/>
    <lineage>
        <taxon>Eukaryota</taxon>
        <taxon>Viridiplantae</taxon>
        <taxon>Streptophyta</taxon>
        <taxon>Embryophyta</taxon>
        <taxon>Tracheophyta</taxon>
        <taxon>Spermatophyta</taxon>
        <taxon>Magnoliopsida</taxon>
        <taxon>eudicotyledons</taxon>
        <taxon>Gunneridae</taxon>
        <taxon>Pentapetalae</taxon>
        <taxon>asterids</taxon>
        <taxon>lamiids</taxon>
        <taxon>Lamiales</taxon>
        <taxon>Oleaceae</taxon>
        <taxon>Oleeae</taxon>
        <taxon>Fraxinus</taxon>
    </lineage>
</organism>
<dbReference type="InterPro" id="IPR036918">
    <property type="entry name" value="Pyrv_Knase_C_sf"/>
</dbReference>
<keyword evidence="2" id="KW-1185">Reference proteome</keyword>
<dbReference type="Proteomes" id="UP000834106">
    <property type="component" value="Chromosome 4"/>
</dbReference>